<dbReference type="EMBL" id="CP066681">
    <property type="protein sequence ID" value="QQG35807.1"/>
    <property type="molecule type" value="Genomic_DNA"/>
</dbReference>
<dbReference type="Proteomes" id="UP000595362">
    <property type="component" value="Chromosome"/>
</dbReference>
<dbReference type="InterPro" id="IPR030392">
    <property type="entry name" value="S74_ICA"/>
</dbReference>
<keyword evidence="1" id="KW-0175">Coiled coil</keyword>
<feature type="coiled-coil region" evidence="1">
    <location>
        <begin position="2676"/>
        <end position="2710"/>
    </location>
</feature>
<dbReference type="InterPro" id="IPR008640">
    <property type="entry name" value="Adhesin_Head_dom"/>
</dbReference>
<dbReference type="SUPFAM" id="SSF101967">
    <property type="entry name" value="Adhesin YadA, collagen-binding domain"/>
    <property type="match status" value="4"/>
</dbReference>
<feature type="transmembrane region" description="Helical" evidence="2">
    <location>
        <begin position="2731"/>
        <end position="2752"/>
    </location>
</feature>
<reference evidence="4 5" key="1">
    <citation type="submission" date="2020-07" db="EMBL/GenBank/DDBJ databases">
        <title>Huge and variable diversity of episymbiotic CPR bacteria and DPANN archaea in groundwater ecosystems.</title>
        <authorList>
            <person name="He C.Y."/>
            <person name="Keren R."/>
            <person name="Whittaker M."/>
            <person name="Farag I.F."/>
            <person name="Doudna J."/>
            <person name="Cate J.H.D."/>
            <person name="Banfield J.F."/>
        </authorList>
    </citation>
    <scope>NUCLEOTIDE SEQUENCE [LARGE SCALE GENOMIC DNA]</scope>
    <source>
        <strain evidence="4">NC_groundwater_70_Ag_B-0.1um_54_66</strain>
    </source>
</reference>
<dbReference type="InterPro" id="IPR011049">
    <property type="entry name" value="Serralysin-like_metalloprot_C"/>
</dbReference>
<evidence type="ECO:0000256" key="1">
    <source>
        <dbReference type="SAM" id="Coils"/>
    </source>
</evidence>
<feature type="domain" description="Peptidase S74" evidence="3">
    <location>
        <begin position="2594"/>
        <end position="2690"/>
    </location>
</feature>
<evidence type="ECO:0000259" key="3">
    <source>
        <dbReference type="PROSITE" id="PS51688"/>
    </source>
</evidence>
<dbReference type="GO" id="GO:0019867">
    <property type="term" value="C:outer membrane"/>
    <property type="evidence" value="ECO:0007669"/>
    <property type="project" value="InterPro"/>
</dbReference>
<dbReference type="PROSITE" id="PS51688">
    <property type="entry name" value="ICA"/>
    <property type="match status" value="1"/>
</dbReference>
<accession>A0A7T5R1G0</accession>
<dbReference type="Pfam" id="PF13884">
    <property type="entry name" value="Peptidase_S74"/>
    <property type="match status" value="1"/>
</dbReference>
<dbReference type="Pfam" id="PF05658">
    <property type="entry name" value="YadA_head"/>
    <property type="match status" value="7"/>
</dbReference>
<dbReference type="CDD" id="cd12820">
    <property type="entry name" value="LbR_YadA-like"/>
    <property type="match status" value="2"/>
</dbReference>
<name>A0A7T5R1G0_9BACT</name>
<sequence length="2761" mass="278804">MVLPSGATAQRPVTPVNGMIRYNSENGRFEGYQAGAWQDILTGSALAAAPDRGIQFNSGGNFAANANFVYSSQGSFMVSGTHTGTGAPPVEGAGTRMYFDPTKSAFRAGNVTGAQWDNANTGVYSTAMGQNVTASGFYSTAIGSNNTSSGTGSVALGINSSASNAGAVALGQGAIASGLRSISLGAGATASGDYAFAAGQGAAASGADSFAVGVNGTEATAAASAAIGENVHADGINSVALGRAAGVGVGADNAMAIGLGIPGNPNYPTVVGDNSLGIFMRDQASRNLNDPNTMGLFGGRMVIDPRIQANNMSADTALEVEGTMKMAYGGEACDVAREGAIHYDSASNNFYVCKDAGVGSWDLLATGTPSAAAPDRGIQFNSGGNFAADSNFVYTSAGRMGLGTNAPLRAMDIVANSNYNPVLSLRNTSSTGLSGFEVLSDSGNFKGNIGQFHFTYDGVADPFAIATNDSDIAFVTGDTGSVAGDIHMIVKASTGRVGIGTISPQSELDVAGTGAVILARGATAQRPVTPVNGMIRYNSENGRFEGYQAGAWQDILTGSALAAAPDRGIQFNSGGNFTADADFVYTSQGSFMTSGTYTGTGAPPVSGAGTRMFFDPNMAAFRAGTVTGAQWDDVNLGSHSVALGYDVEASGWSTTAIGSAVAASGSNSSAFGFSTLASGHRSMAMGSMTATSGYYSTALGRSVVAGDYDINSGFGDGSMAIGLIDEAVTITLQSQVRGIQSMGVFMGDQDGLVMTADNTVGFFGGQMVIDPRVPAQQLAARSVLDLGAATDSVVLPSGATADRPGAPVNGMIRYNSESGKFEGYQAGTWQDIVTGAAGAAAPDRGVQFNSGGSFAASAGLTYSSVGTLGVDGGLNVASLATIDAPSSSARASFSGTNGTVNLDTWANRGPFIDVNYGSSGYVGQFYGGALTIRTMSNSVENGIYMGDGDVSSVPAAGITYYDGDTLSYGLGGLRLKTNGGSGLTTRLQIDKDGLISFTSSGAVALNSGTTAQRPASPTNGMLRYNSETGKFEGYQAGAWQDIVTGAAGGSASAPDRGIQFNSGGNFAADSNFVYTSQGALVVSGTYTGAGTEPVSGAGTRMFFDPGKSAFRAGTVSGDQWNFTSTGDYSFAAGYDTEASGESSVAMGAWAKATGGRSVAIGDSVEANNYGTVSLGAFTTATGNTSVAIGNFAQSTNDSSVSIGAATVASGMYSLAMGSGALASGDNSIAMGNSVQASGAFAMGLGLGPAPGIPSVVSGDSSLGVFMGDQNGIIFSSSNTMGLFGGRMVIDPRVPAQQLSARGVIDVGAATDAIVMPYGATSQRPSSPVNGMLRYNSETGKFEGYQAGSWQDIVTGAAGGSASAPDRGIQFNSGGSFAASSNFTYSSVGYLGLGTSNPVSELDVAGTGAVVLARGTTAQRPSSPVNGMIRYNSQNGKFEGYQAGSWQDIVTGAAVSSFVSLTDTPASYAGGAGQFVRVNSGETGLEFTDQIIPSVTGQPAPALPNLDDLGDVSAASPNDNDVIRYNSASGLWETSALGSMVSAASPDRGVQFNSGGALAADALMTYQSGALNLGTSTAGNIGVLNLYQTNAGGNAAGLRFYNNTSTLVSRIDGWDGSLDITAVGNTRDIAIVKEGTTGNSVLSNLVLSRYSTGGAGANGIGSSIESYLETTTDGTDNLGSQIETVATDAAAATFTTRMTMMPRYNNAATTGLTLLGASTGTRVGINNTTPSVGLDIATNDAAILPRGGNAQRPTSPVNGMIRYNSEGGKFEGYQAGAWADIVTGAAVSSFLGLTDTPSSYAGSAGYFVKVNPGESGLTFSSSLINTVSGVPAPTGMNLDHLDDVSAAAPNDNDVIRYNSASGQWETSSLGSLVSAASPDRGIQFNSGGNFAADGNFVYKADGDISLKGTHTATASGPGLGSYSGFYFDVQSSSIRAGQTISGVEWMDGDIGTHSTAFGRNVIAKGNYSFAQGNGATAEGESAVAIGNVAIARDNDSIAIGRFTETSGLASLALGRHVQVGDQFIAGSGDGSAGLGLFDDATVISTRPQVLGIQSLGIFMGNQDSVVFSSSNTMGLFGGNLVIDPNAPSTQLSARGVIDVGAATDAIVLPKGTTAQRPGSAVNGMLRYNSETGKFEGYQAGSWQDIVTGAAGGSASAPDRGIQFNSAGSFAASSNFTYSSAGYLGLGTSNPVSELDVAGTGAVVLARGTTAQRPSSPVNGMIRYNSQNDKFEGYQAGSWQDIVTGAATGTFVGLTDTPASYGGSAGYFVKVNAGESGLTFSSSLINNVSGQPAPVGLGLVDLDDVTISAPTAGQVLYYSSSGGGQWVNGAAASSAIDDLSDARVGYSSNSMYLGTGVGAASSASGNVGVGPMVMQSLAVGINNTAFGSYALSSVTNGSNNTAIGINTLKNATISSNNIAIGAVSQTVAKSALEDLTWGNRNVAVGSGALSTTTRRGENVAVGYEAMGYSDSTATLAFTNNTALGSYALRGSTTPASNTGTNNTAIGHSALVAVTSGGDNVALGYNAGSNLTTGSGNIVIGSGITFTSATASNQLNIGNTIYGDMANDWVGIGNSAPSVALDVTGDIEYTGTITDVSDRRLKENIHPLGNRGSMLEKLAMIDTFSFTMKGDKDRNVEFGVMAQDIRRIFPELVREDQTSPEHYLSVNYIGMIAPIVEATKELKAENDMLKAELAALKSDREQMVTALNDLTRDVQGLKAHTGYGINKASVGMGMLLGMLAAAAGSGLIIVATGIARRRRHNTGA</sequence>
<proteinExistence type="predicted"/>
<gene>
    <name evidence="4" type="ORF">HYS17_09910</name>
</gene>
<evidence type="ECO:0000313" key="5">
    <source>
        <dbReference type="Proteomes" id="UP000595362"/>
    </source>
</evidence>
<evidence type="ECO:0000256" key="2">
    <source>
        <dbReference type="SAM" id="Phobius"/>
    </source>
</evidence>
<dbReference type="Gene3D" id="2.150.10.10">
    <property type="entry name" value="Serralysin-like metalloprotease, C-terminal"/>
    <property type="match status" value="6"/>
</dbReference>
<keyword evidence="2" id="KW-0472">Membrane</keyword>
<protein>
    <submittedName>
        <fullName evidence="4">Tail fiber domain-containing protein</fullName>
    </submittedName>
</protein>
<evidence type="ECO:0000313" key="4">
    <source>
        <dbReference type="EMBL" id="QQG35807.1"/>
    </source>
</evidence>
<keyword evidence="2" id="KW-0812">Transmembrane</keyword>
<organism evidence="4 5">
    <name type="scientific">Micavibrio aeruginosavorus</name>
    <dbReference type="NCBI Taxonomy" id="349221"/>
    <lineage>
        <taxon>Bacteria</taxon>
        <taxon>Pseudomonadati</taxon>
        <taxon>Bdellovibrionota</taxon>
        <taxon>Bdellovibrionia</taxon>
        <taxon>Bdellovibrionales</taxon>
        <taxon>Pseudobdellovibrionaceae</taxon>
        <taxon>Micavibrio</taxon>
    </lineage>
</organism>
<keyword evidence="2" id="KW-1133">Transmembrane helix</keyword>